<proteinExistence type="predicted"/>
<dbReference type="Proteomes" id="UP000008063">
    <property type="component" value="Unassembled WGS sequence"/>
</dbReference>
<dbReference type="STRING" id="936435.F8PH60"/>
<protein>
    <submittedName>
        <fullName evidence="1">Uncharacterized protein</fullName>
    </submittedName>
</protein>
<dbReference type="AlphaFoldDB" id="F8PH60"/>
<dbReference type="EMBL" id="GL945474">
    <property type="protein sequence ID" value="EGO04956.1"/>
    <property type="molecule type" value="Genomic_DNA"/>
</dbReference>
<organism evidence="2">
    <name type="scientific">Serpula lacrymans var. lacrymans (strain S7.3)</name>
    <name type="common">Dry rot fungus</name>
    <dbReference type="NCBI Taxonomy" id="936435"/>
    <lineage>
        <taxon>Eukaryota</taxon>
        <taxon>Fungi</taxon>
        <taxon>Dikarya</taxon>
        <taxon>Basidiomycota</taxon>
        <taxon>Agaricomycotina</taxon>
        <taxon>Agaricomycetes</taxon>
        <taxon>Agaricomycetidae</taxon>
        <taxon>Boletales</taxon>
        <taxon>Coniophorineae</taxon>
        <taxon>Serpulaceae</taxon>
        <taxon>Serpula</taxon>
    </lineage>
</organism>
<accession>F8PH60</accession>
<dbReference type="HOGENOM" id="CLU_138920_1_0_1"/>
<evidence type="ECO:0000313" key="1">
    <source>
        <dbReference type="EMBL" id="EGO04956.1"/>
    </source>
</evidence>
<dbReference type="InParanoid" id="F8PH60"/>
<name>F8PH60_SERL3</name>
<dbReference type="OrthoDB" id="5946233at2759"/>
<evidence type="ECO:0000313" key="2">
    <source>
        <dbReference type="Proteomes" id="UP000008063"/>
    </source>
</evidence>
<sequence length="144" mass="16760">MESIGPSIKCLHLQYPQQGSHDMKAVLRDEEGVMTPRLVFHFVFIPVLQLELDLFVQQSNSTCPWHNKNKVLPHRRPDNIFQQSERWNFTDFLVKVHMPYLQQVWEKYACPGHKVYDLVPPAFNAQASAFFAESRYLAVTNNTA</sequence>
<keyword evidence="2" id="KW-1185">Reference proteome</keyword>
<gene>
    <name evidence="1" type="ORF">SERLA73DRAFT_68610</name>
</gene>
<reference evidence="2" key="1">
    <citation type="journal article" date="2011" name="Science">
        <title>The plant cell wall-decomposing machinery underlies the functional diversity of forest fungi.</title>
        <authorList>
            <person name="Eastwood D.C."/>
            <person name="Floudas D."/>
            <person name="Binder M."/>
            <person name="Majcherczyk A."/>
            <person name="Schneider P."/>
            <person name="Aerts A."/>
            <person name="Asiegbu F.O."/>
            <person name="Baker S.E."/>
            <person name="Barry K."/>
            <person name="Bendiksby M."/>
            <person name="Blumentritt M."/>
            <person name="Coutinho P.M."/>
            <person name="Cullen D."/>
            <person name="de Vries R.P."/>
            <person name="Gathman A."/>
            <person name="Goodell B."/>
            <person name="Henrissat B."/>
            <person name="Ihrmark K."/>
            <person name="Kauserud H."/>
            <person name="Kohler A."/>
            <person name="LaButti K."/>
            <person name="Lapidus A."/>
            <person name="Lavin J.L."/>
            <person name="Lee Y.-H."/>
            <person name="Lindquist E."/>
            <person name="Lilly W."/>
            <person name="Lucas S."/>
            <person name="Morin E."/>
            <person name="Murat C."/>
            <person name="Oguiza J.A."/>
            <person name="Park J."/>
            <person name="Pisabarro A.G."/>
            <person name="Riley R."/>
            <person name="Rosling A."/>
            <person name="Salamov A."/>
            <person name="Schmidt O."/>
            <person name="Schmutz J."/>
            <person name="Skrede I."/>
            <person name="Stenlid J."/>
            <person name="Wiebenga A."/>
            <person name="Xie X."/>
            <person name="Kuees U."/>
            <person name="Hibbett D.S."/>
            <person name="Hoffmeister D."/>
            <person name="Hoegberg N."/>
            <person name="Martin F."/>
            <person name="Grigoriev I.V."/>
            <person name="Watkinson S.C."/>
        </authorList>
    </citation>
    <scope>NUCLEOTIDE SEQUENCE [LARGE SCALE GENOMIC DNA]</scope>
    <source>
        <strain evidence="2">strain S7.3</strain>
    </source>
</reference>